<dbReference type="EMBL" id="CM056741">
    <property type="protein sequence ID" value="KAJ8683748.1"/>
    <property type="molecule type" value="Genomic_DNA"/>
</dbReference>
<keyword evidence="2" id="KW-1185">Reference proteome</keyword>
<accession>A0ACC2PKZ8</accession>
<reference evidence="1" key="1">
    <citation type="submission" date="2023-04" db="EMBL/GenBank/DDBJ databases">
        <title>A chromosome-level genome assembly of the parasitoid wasp Eretmocerus hayati.</title>
        <authorList>
            <person name="Zhong Y."/>
            <person name="Liu S."/>
            <person name="Liu Y."/>
        </authorList>
    </citation>
    <scope>NUCLEOTIDE SEQUENCE</scope>
    <source>
        <strain evidence="1">ZJU_SS_LIU_2023</strain>
    </source>
</reference>
<name>A0ACC2PKZ8_9HYME</name>
<evidence type="ECO:0000313" key="2">
    <source>
        <dbReference type="Proteomes" id="UP001239111"/>
    </source>
</evidence>
<gene>
    <name evidence="1" type="ORF">QAD02_019540</name>
</gene>
<dbReference type="Proteomes" id="UP001239111">
    <property type="component" value="Chromosome 1"/>
</dbReference>
<sequence>MDWLRQTTKSTAHLQDASDSIVSLESLAEDNEDSCYDEDSSSVEDAMIDIESMTENFKVSYHTEFTLTALGSCVRGGISPRYSEIDEESVNMKKTDKKYPWK</sequence>
<protein>
    <submittedName>
        <fullName evidence="1">Uncharacterized protein</fullName>
    </submittedName>
</protein>
<evidence type="ECO:0000313" key="1">
    <source>
        <dbReference type="EMBL" id="KAJ8683748.1"/>
    </source>
</evidence>
<proteinExistence type="predicted"/>
<organism evidence="1 2">
    <name type="scientific">Eretmocerus hayati</name>
    <dbReference type="NCBI Taxonomy" id="131215"/>
    <lineage>
        <taxon>Eukaryota</taxon>
        <taxon>Metazoa</taxon>
        <taxon>Ecdysozoa</taxon>
        <taxon>Arthropoda</taxon>
        <taxon>Hexapoda</taxon>
        <taxon>Insecta</taxon>
        <taxon>Pterygota</taxon>
        <taxon>Neoptera</taxon>
        <taxon>Endopterygota</taxon>
        <taxon>Hymenoptera</taxon>
        <taxon>Apocrita</taxon>
        <taxon>Proctotrupomorpha</taxon>
        <taxon>Chalcidoidea</taxon>
        <taxon>Aphelinidae</taxon>
        <taxon>Aphelininae</taxon>
        <taxon>Eretmocerus</taxon>
    </lineage>
</organism>
<comment type="caution">
    <text evidence="1">The sequence shown here is derived from an EMBL/GenBank/DDBJ whole genome shotgun (WGS) entry which is preliminary data.</text>
</comment>